<gene>
    <name evidence="3" type="ORF">SCF082_LOCUS30761</name>
</gene>
<dbReference type="Proteomes" id="UP001642464">
    <property type="component" value="Unassembled WGS sequence"/>
</dbReference>
<comment type="caution">
    <text evidence="3">The sequence shown here is derived from an EMBL/GenBank/DDBJ whole genome shotgun (WGS) entry which is preliminary data.</text>
</comment>
<organism evidence="3 4">
    <name type="scientific">Durusdinium trenchii</name>
    <dbReference type="NCBI Taxonomy" id="1381693"/>
    <lineage>
        <taxon>Eukaryota</taxon>
        <taxon>Sar</taxon>
        <taxon>Alveolata</taxon>
        <taxon>Dinophyceae</taxon>
        <taxon>Suessiales</taxon>
        <taxon>Symbiodiniaceae</taxon>
        <taxon>Durusdinium</taxon>
    </lineage>
</organism>
<evidence type="ECO:0000313" key="3">
    <source>
        <dbReference type="EMBL" id="CAK9057267.1"/>
    </source>
</evidence>
<dbReference type="EMBL" id="CAXAMM010025558">
    <property type="protein sequence ID" value="CAK9057267.1"/>
    <property type="molecule type" value="Genomic_DNA"/>
</dbReference>
<keyword evidence="1" id="KW-0175">Coiled coil</keyword>
<feature type="compositionally biased region" description="Basic and acidic residues" evidence="2">
    <location>
        <begin position="326"/>
        <end position="338"/>
    </location>
</feature>
<feature type="region of interest" description="Disordered" evidence="2">
    <location>
        <begin position="315"/>
        <end position="338"/>
    </location>
</feature>
<protein>
    <submittedName>
        <fullName evidence="3">WD repeat-containing protein C25H1.08c</fullName>
    </submittedName>
</protein>
<feature type="coiled-coil region" evidence="1">
    <location>
        <begin position="485"/>
        <end position="512"/>
    </location>
</feature>
<feature type="region of interest" description="Disordered" evidence="2">
    <location>
        <begin position="1"/>
        <end position="86"/>
    </location>
</feature>
<sequence length="843" mass="91845">MTKRAADLVSDSLDLEYQQDLGDAQVTPKKAKQEKLDQPSSVKSAKSKGDSASHPKPKPKPKRQPAKKCKGCRKKLTPEEQAPNWPGCTPCKRALDNITKAASKQGADAVKFVQEARQDDAKCYNMIQSYLENCPETVENFGKKRGQWSVVRYMERVKAASGWVKDCIGELMWDKLYLEHAQTTRGGRLREEEALLQWKQWEESVQLKDPSVYHDYGGPNGKLRVWVKTQDLLIHRSEYMREKSVDCVGQEIKKGSDADVDKFRAEIVKNHGKNMGFEEVGAALCKNGGGSGGAFSSNDGSGFLLDVLQLLPDVETGDGETEGEATEPKDPKDPAPKPWVERDRMVSAAIRAAKTQATTFTEKGTALFTRLSEWKDSLLASSDDAFKSNFAGEIKMLEVRLEALDLCFNKQDANSIKQFIGNFSTTPEADMEDGKIVEIGNSPPCELYSKLRPVSDLDTQIEKYNTCTQPKHLRDRCLTDIKAPLTQLMSQATKAEKSLKTAKDQLRRAAAKAAAKPQPPGSDALALFDQGAAQAKQIHRVSLDSFKVDDMDFSRPFIVTAPSWIANAMASVQADLDGFRASFDIGRKEKRGIRASKPVEAPDQAVFNFLGEVEQLFGGGATLVTSSALSASPSLSKQVVPGLFGIDSTYDKVSAEAAGMSCARLTVEGTRLVVMTQSLQLTGFMQRKGVTGTISTSRQAWFLRSISLPVLAEYVQECELFAATLQAGDLLYCPYGSVQGELVQHCTFGVRIPLVVKSAKDPHAILCVKRRTQEAEASLRTASSSATASGSQEIQQKASQEVALLKEIAALCEVKESAPAERGGASSTAEPAGPAGGKPHPEA</sequence>
<feature type="compositionally biased region" description="Basic residues" evidence="2">
    <location>
        <begin position="55"/>
        <end position="75"/>
    </location>
</feature>
<keyword evidence="4" id="KW-1185">Reference proteome</keyword>
<accession>A0ABP0N0F6</accession>
<reference evidence="3 4" key="1">
    <citation type="submission" date="2024-02" db="EMBL/GenBank/DDBJ databases">
        <authorList>
            <person name="Chen Y."/>
            <person name="Shah S."/>
            <person name="Dougan E. K."/>
            <person name="Thang M."/>
            <person name="Chan C."/>
        </authorList>
    </citation>
    <scope>NUCLEOTIDE SEQUENCE [LARGE SCALE GENOMIC DNA]</scope>
</reference>
<name>A0ABP0N0F6_9DINO</name>
<feature type="region of interest" description="Disordered" evidence="2">
    <location>
        <begin position="818"/>
        <end position="843"/>
    </location>
</feature>
<evidence type="ECO:0000256" key="2">
    <source>
        <dbReference type="SAM" id="MobiDB-lite"/>
    </source>
</evidence>
<proteinExistence type="predicted"/>
<evidence type="ECO:0000256" key="1">
    <source>
        <dbReference type="SAM" id="Coils"/>
    </source>
</evidence>
<feature type="compositionally biased region" description="Acidic residues" evidence="2">
    <location>
        <begin position="315"/>
        <end position="325"/>
    </location>
</feature>
<evidence type="ECO:0000313" key="4">
    <source>
        <dbReference type="Proteomes" id="UP001642464"/>
    </source>
</evidence>